<reference evidence="1" key="1">
    <citation type="submission" date="2018-05" db="EMBL/GenBank/DDBJ databases">
        <authorList>
            <person name="Lanie J.A."/>
            <person name="Ng W.-L."/>
            <person name="Kazmierczak K.M."/>
            <person name="Andrzejewski T.M."/>
            <person name="Davidsen T.M."/>
            <person name="Wayne K.J."/>
            <person name="Tettelin H."/>
            <person name="Glass J.I."/>
            <person name="Rusch D."/>
            <person name="Podicherti R."/>
            <person name="Tsui H.-C.T."/>
            <person name="Winkler M.E."/>
        </authorList>
    </citation>
    <scope>NUCLEOTIDE SEQUENCE</scope>
</reference>
<protein>
    <submittedName>
        <fullName evidence="1">Uncharacterized protein</fullName>
    </submittedName>
</protein>
<organism evidence="1">
    <name type="scientific">marine metagenome</name>
    <dbReference type="NCBI Taxonomy" id="408172"/>
    <lineage>
        <taxon>unclassified sequences</taxon>
        <taxon>metagenomes</taxon>
        <taxon>ecological metagenomes</taxon>
    </lineage>
</organism>
<sequence>MLFQNKENVNLLVKDLADTKELVIDGADYVKKTFEKEFSEVVVESTEDDPFSLEKDLIKEDTFFEEEK</sequence>
<dbReference type="EMBL" id="UINC01050840">
    <property type="protein sequence ID" value="SVB64286.1"/>
    <property type="molecule type" value="Genomic_DNA"/>
</dbReference>
<dbReference type="AlphaFoldDB" id="A0A382FMD3"/>
<evidence type="ECO:0000313" key="1">
    <source>
        <dbReference type="EMBL" id="SVB64286.1"/>
    </source>
</evidence>
<gene>
    <name evidence="1" type="ORF">METZ01_LOCUS217140</name>
</gene>
<accession>A0A382FMD3</accession>
<name>A0A382FMD3_9ZZZZ</name>
<proteinExistence type="predicted"/>